<comment type="caution">
    <text evidence="1">The sequence shown here is derived from an EMBL/GenBank/DDBJ whole genome shotgun (WGS) entry which is preliminary data.</text>
</comment>
<evidence type="ECO:0000313" key="1">
    <source>
        <dbReference type="EMBL" id="EGY53629.1"/>
    </source>
</evidence>
<name>G4CEZ5_9NEIS</name>
<organism evidence="1 2">
    <name type="scientific">Neisseria shayeganii 871</name>
    <dbReference type="NCBI Taxonomy" id="1032488"/>
    <lineage>
        <taxon>Bacteria</taxon>
        <taxon>Pseudomonadati</taxon>
        <taxon>Pseudomonadota</taxon>
        <taxon>Betaproteobacteria</taxon>
        <taxon>Neisseriales</taxon>
        <taxon>Neisseriaceae</taxon>
        <taxon>Neisseria</taxon>
    </lineage>
</organism>
<protein>
    <submittedName>
        <fullName evidence="1">Phosphatidylglycerophosphatase B-like protein</fullName>
    </submittedName>
</protein>
<proteinExistence type="predicted"/>
<sequence>MCRFYRHARIEKWVLNTHGKLNNRLPEGFQVACLLAGKADTEVGFSMVWTNLLCSIYTVDAYENRF</sequence>
<reference evidence="1 2" key="1">
    <citation type="submission" date="2011-05" db="EMBL/GenBank/DDBJ databases">
        <authorList>
            <person name="Muzny D."/>
            <person name="Qin X."/>
            <person name="Deng J."/>
            <person name="Jiang H."/>
            <person name="Liu Y."/>
            <person name="Qu J."/>
            <person name="Song X.-Z."/>
            <person name="Zhang L."/>
            <person name="Thornton R."/>
            <person name="Coyle M."/>
            <person name="Francisco L."/>
            <person name="Jackson L."/>
            <person name="Javaid M."/>
            <person name="Korchina V."/>
            <person name="Kovar C."/>
            <person name="Mata R."/>
            <person name="Mathew T."/>
            <person name="Ngo R."/>
            <person name="Nguyen L."/>
            <person name="Nguyen N."/>
            <person name="Okwuonu G."/>
            <person name="Ongeri F."/>
            <person name="Pham C."/>
            <person name="Simmons D."/>
            <person name="Wilczek-Boney K."/>
            <person name="Hale W."/>
            <person name="Jakkamsetti A."/>
            <person name="Pham P."/>
            <person name="Ruth R."/>
            <person name="San Lucas F."/>
            <person name="Warren J."/>
            <person name="Zhang J."/>
            <person name="Zhao Z."/>
            <person name="Zhou C."/>
            <person name="Zhu D."/>
            <person name="Lee S."/>
            <person name="Bess C."/>
            <person name="Blankenburg K."/>
            <person name="Forbes L."/>
            <person name="Fu Q."/>
            <person name="Gubbala S."/>
            <person name="Hirani K."/>
            <person name="Jayaseelan J.C."/>
            <person name="Lara F."/>
            <person name="Munidasa M."/>
            <person name="Palculict T."/>
            <person name="Patil S."/>
            <person name="Pu L.-L."/>
            <person name="Saada N."/>
            <person name="Tang L."/>
            <person name="Weissenberger G."/>
            <person name="Zhu Y."/>
            <person name="Hemphill L."/>
            <person name="Shang Y."/>
            <person name="Youmans B."/>
            <person name="Ayvaz T."/>
            <person name="Ross M."/>
            <person name="Santibanez J."/>
            <person name="Aqrawi P."/>
            <person name="Gross S."/>
            <person name="Joshi V."/>
            <person name="Fowler G."/>
            <person name="Nazareth L."/>
            <person name="Reid J."/>
            <person name="Worley K."/>
            <person name="Petrosino J."/>
            <person name="Highlander S."/>
            <person name="Gibbs R."/>
        </authorList>
    </citation>
    <scope>NUCLEOTIDE SEQUENCE [LARGE SCALE GENOMIC DNA]</scope>
    <source>
        <strain evidence="1 2">871</strain>
    </source>
</reference>
<gene>
    <name evidence="1" type="ORF">HMPREF9371_0184</name>
</gene>
<dbReference type="Proteomes" id="UP000003019">
    <property type="component" value="Unassembled WGS sequence"/>
</dbReference>
<keyword evidence="2" id="KW-1185">Reference proteome</keyword>
<dbReference type="EMBL" id="AGAY01000006">
    <property type="protein sequence ID" value="EGY53629.1"/>
    <property type="molecule type" value="Genomic_DNA"/>
</dbReference>
<dbReference type="STRING" id="1032488.HMPREF9371_0184"/>
<dbReference type="HOGENOM" id="CLU_2826671_0_0_4"/>
<dbReference type="PATRIC" id="fig|1032488.3.peg.169"/>
<evidence type="ECO:0000313" key="2">
    <source>
        <dbReference type="Proteomes" id="UP000003019"/>
    </source>
</evidence>
<dbReference type="AlphaFoldDB" id="G4CEZ5"/>
<accession>G4CEZ5</accession>